<gene>
    <name evidence="2" type="ORF">MTR67_026090</name>
</gene>
<accession>A0AAF0R1N3</accession>
<dbReference type="Proteomes" id="UP001234989">
    <property type="component" value="Chromosome 6"/>
</dbReference>
<evidence type="ECO:0000256" key="1">
    <source>
        <dbReference type="SAM" id="MobiDB-lite"/>
    </source>
</evidence>
<proteinExistence type="predicted"/>
<evidence type="ECO:0000313" key="2">
    <source>
        <dbReference type="EMBL" id="WMV32705.1"/>
    </source>
</evidence>
<reference evidence="2" key="1">
    <citation type="submission" date="2023-08" db="EMBL/GenBank/DDBJ databases">
        <title>A de novo genome assembly of Solanum verrucosum Schlechtendal, a Mexican diploid species geographically isolated from the other diploid A-genome species in potato relatives.</title>
        <authorList>
            <person name="Hosaka K."/>
        </authorList>
    </citation>
    <scope>NUCLEOTIDE SEQUENCE</scope>
    <source>
        <tissue evidence="2">Young leaves</tissue>
    </source>
</reference>
<feature type="region of interest" description="Disordered" evidence="1">
    <location>
        <begin position="1"/>
        <end position="39"/>
    </location>
</feature>
<sequence>MGIYDTHLTSLESDREDVSGSRSSASVSEPEDDQTLREDKLSRGLKRCLIRLRYRANHRVYRRARVPFVAKTDVEVTTTSFTEIQKIKAEYNMDEAERRKAVPVDTSPVVYVDMLETDTTPPTQAGEPSGTPKTSTTAPSSPAATTTIVVVAACPPLTQLMLYKMGKRLLY</sequence>
<dbReference type="AlphaFoldDB" id="A0AAF0R1N3"/>
<dbReference type="EMBL" id="CP133617">
    <property type="protein sequence ID" value="WMV32705.1"/>
    <property type="molecule type" value="Genomic_DNA"/>
</dbReference>
<protein>
    <submittedName>
        <fullName evidence="2">Uncharacterized protein</fullName>
    </submittedName>
</protein>
<feature type="compositionally biased region" description="Low complexity" evidence="1">
    <location>
        <begin position="131"/>
        <end position="142"/>
    </location>
</feature>
<evidence type="ECO:0000313" key="3">
    <source>
        <dbReference type="Proteomes" id="UP001234989"/>
    </source>
</evidence>
<name>A0AAF0R1N3_SOLVR</name>
<organism evidence="2 3">
    <name type="scientific">Solanum verrucosum</name>
    <dbReference type="NCBI Taxonomy" id="315347"/>
    <lineage>
        <taxon>Eukaryota</taxon>
        <taxon>Viridiplantae</taxon>
        <taxon>Streptophyta</taxon>
        <taxon>Embryophyta</taxon>
        <taxon>Tracheophyta</taxon>
        <taxon>Spermatophyta</taxon>
        <taxon>Magnoliopsida</taxon>
        <taxon>eudicotyledons</taxon>
        <taxon>Gunneridae</taxon>
        <taxon>Pentapetalae</taxon>
        <taxon>asterids</taxon>
        <taxon>lamiids</taxon>
        <taxon>Solanales</taxon>
        <taxon>Solanaceae</taxon>
        <taxon>Solanoideae</taxon>
        <taxon>Solaneae</taxon>
        <taxon>Solanum</taxon>
    </lineage>
</organism>
<keyword evidence="3" id="KW-1185">Reference proteome</keyword>
<feature type="region of interest" description="Disordered" evidence="1">
    <location>
        <begin position="118"/>
        <end position="142"/>
    </location>
</feature>